<organism evidence="1 2">
    <name type="scientific">Porites lobata</name>
    <dbReference type="NCBI Taxonomy" id="104759"/>
    <lineage>
        <taxon>Eukaryota</taxon>
        <taxon>Metazoa</taxon>
        <taxon>Cnidaria</taxon>
        <taxon>Anthozoa</taxon>
        <taxon>Hexacorallia</taxon>
        <taxon>Scleractinia</taxon>
        <taxon>Fungiina</taxon>
        <taxon>Poritidae</taxon>
        <taxon>Porites</taxon>
    </lineage>
</organism>
<dbReference type="EMBL" id="CALNXK010000523">
    <property type="protein sequence ID" value="CAH3187116.1"/>
    <property type="molecule type" value="Genomic_DNA"/>
</dbReference>
<evidence type="ECO:0000313" key="2">
    <source>
        <dbReference type="Proteomes" id="UP001159405"/>
    </source>
</evidence>
<name>A0ABN8S8N7_9CNID</name>
<dbReference type="Proteomes" id="UP001159405">
    <property type="component" value="Unassembled WGS sequence"/>
</dbReference>
<protein>
    <submittedName>
        <fullName evidence="1">Uncharacterized protein</fullName>
    </submittedName>
</protein>
<sequence length="174" mass="19900">MGFLSDSILQAFLIPQDKRIKFATLRDSILQCRTVSIKALQRFAGKLRIPVSVGWHSLQSLRTTFGDSRYLERRRQRQTYCSKESPRTRQHFKSWKSVLSNCRVDAHVDCLALIQAWERQGGKSTQLNDALKLFSPRIFLSVCSSCPLLSTRLMLPLAFCLIRIACLPPSRGRS</sequence>
<comment type="caution">
    <text evidence="1">The sequence shown here is derived from an EMBL/GenBank/DDBJ whole genome shotgun (WGS) entry which is preliminary data.</text>
</comment>
<evidence type="ECO:0000313" key="1">
    <source>
        <dbReference type="EMBL" id="CAH3187116.1"/>
    </source>
</evidence>
<accession>A0ABN8S8N7</accession>
<proteinExistence type="predicted"/>
<gene>
    <name evidence="1" type="ORF">PLOB_00036848</name>
</gene>
<reference evidence="1 2" key="1">
    <citation type="submission" date="2022-05" db="EMBL/GenBank/DDBJ databases">
        <authorList>
            <consortium name="Genoscope - CEA"/>
            <person name="William W."/>
        </authorList>
    </citation>
    <scope>NUCLEOTIDE SEQUENCE [LARGE SCALE GENOMIC DNA]</scope>
</reference>
<keyword evidence="2" id="KW-1185">Reference proteome</keyword>